<dbReference type="Proteomes" id="UP001163046">
    <property type="component" value="Unassembled WGS sequence"/>
</dbReference>
<name>A0A9X0CVR6_9CNID</name>
<protein>
    <recommendedName>
        <fullName evidence="3">Saposin B-type domain-containing protein</fullName>
    </recommendedName>
</protein>
<feature type="domain" description="Saposin B-type" evidence="3">
    <location>
        <begin position="44"/>
        <end position="123"/>
    </location>
</feature>
<dbReference type="GO" id="GO:0005509">
    <property type="term" value="F:calcium ion binding"/>
    <property type="evidence" value="ECO:0007669"/>
    <property type="project" value="TreeGrafter"/>
</dbReference>
<gene>
    <name evidence="4" type="ORF">OS493_029725</name>
</gene>
<reference evidence="4" key="1">
    <citation type="submission" date="2023-01" db="EMBL/GenBank/DDBJ databases">
        <title>Genome assembly of the deep-sea coral Lophelia pertusa.</title>
        <authorList>
            <person name="Herrera S."/>
            <person name="Cordes E."/>
        </authorList>
    </citation>
    <scope>NUCLEOTIDE SEQUENCE</scope>
    <source>
        <strain evidence="4">USNM1676648</strain>
        <tissue evidence="4">Polyp</tissue>
    </source>
</reference>
<dbReference type="GO" id="GO:0009104">
    <property type="term" value="P:lipopolysaccharide catabolic process"/>
    <property type="evidence" value="ECO:0007669"/>
    <property type="project" value="TreeGrafter"/>
</dbReference>
<sequence>MAVLQLTSTIFAVAFILLCSVPYVNLSDSGGYSPGYSVPKGVNGGVACVACTAVVALTEQLSVVHNETFVDAYEKLCNVLPSPYRNACVSLGEFYIPQIIKLITAEVTADIICHAIDLCYRKKGQPFCHAFPPKKDFQNSVSQAREEVAAAKRFHESESVVNLKGPAFDPCTLQGVKEVCELFNKVFTNDLPLIDLDNDTYSASVESWRGTSWRGRDCDDINQLSHPGAKSKDWDVVL</sequence>
<dbReference type="PROSITE" id="PS50015">
    <property type="entry name" value="SAP_B"/>
    <property type="match status" value="1"/>
</dbReference>
<organism evidence="4 5">
    <name type="scientific">Desmophyllum pertusum</name>
    <dbReference type="NCBI Taxonomy" id="174260"/>
    <lineage>
        <taxon>Eukaryota</taxon>
        <taxon>Metazoa</taxon>
        <taxon>Cnidaria</taxon>
        <taxon>Anthozoa</taxon>
        <taxon>Hexacorallia</taxon>
        <taxon>Scleractinia</taxon>
        <taxon>Caryophylliina</taxon>
        <taxon>Caryophylliidae</taxon>
        <taxon>Desmophyllum</taxon>
    </lineage>
</organism>
<keyword evidence="2" id="KW-0732">Signal</keyword>
<evidence type="ECO:0000313" key="5">
    <source>
        <dbReference type="Proteomes" id="UP001163046"/>
    </source>
</evidence>
<dbReference type="Pfam" id="PF20825">
    <property type="entry name" value="Saposin"/>
    <property type="match status" value="1"/>
</dbReference>
<feature type="signal peptide" evidence="2">
    <location>
        <begin position="1"/>
        <end position="26"/>
    </location>
</feature>
<evidence type="ECO:0000313" key="4">
    <source>
        <dbReference type="EMBL" id="KAJ7377366.1"/>
    </source>
</evidence>
<evidence type="ECO:0000259" key="3">
    <source>
        <dbReference type="PROSITE" id="PS50015"/>
    </source>
</evidence>
<dbReference type="InterPro" id="IPR011001">
    <property type="entry name" value="Saposin-like"/>
</dbReference>
<dbReference type="AlphaFoldDB" id="A0A9X0CVR6"/>
<feature type="chain" id="PRO_5040857954" description="Saposin B-type domain-containing protein" evidence="2">
    <location>
        <begin position="27"/>
        <end position="238"/>
    </location>
</feature>
<dbReference type="SMART" id="SM00741">
    <property type="entry name" value="SapB"/>
    <property type="match status" value="1"/>
</dbReference>
<keyword evidence="5" id="KW-1185">Reference proteome</keyword>
<evidence type="ECO:0000256" key="1">
    <source>
        <dbReference type="ARBA" id="ARBA00023157"/>
    </source>
</evidence>
<dbReference type="EMBL" id="MU826380">
    <property type="protein sequence ID" value="KAJ7377366.1"/>
    <property type="molecule type" value="Genomic_DNA"/>
</dbReference>
<dbReference type="PANTHER" id="PTHR15010:SF0">
    <property type="entry name" value="ACYLOXYACYL HYDROLASE"/>
    <property type="match status" value="1"/>
</dbReference>
<dbReference type="GO" id="GO:0050528">
    <property type="term" value="F:acyloxyacyl hydrolase activity"/>
    <property type="evidence" value="ECO:0007669"/>
    <property type="project" value="InterPro"/>
</dbReference>
<accession>A0A9X0CVR6</accession>
<proteinExistence type="predicted"/>
<dbReference type="InterPro" id="IPR039676">
    <property type="entry name" value="AOAH"/>
</dbReference>
<dbReference type="PANTHER" id="PTHR15010">
    <property type="entry name" value="ACYLOXYACYL HYDROLASE"/>
    <property type="match status" value="1"/>
</dbReference>
<dbReference type="SUPFAM" id="SSF47862">
    <property type="entry name" value="Saposin"/>
    <property type="match status" value="1"/>
</dbReference>
<evidence type="ECO:0000256" key="2">
    <source>
        <dbReference type="SAM" id="SignalP"/>
    </source>
</evidence>
<dbReference type="Gene3D" id="1.10.225.10">
    <property type="entry name" value="Saposin-like"/>
    <property type="match status" value="1"/>
</dbReference>
<comment type="caution">
    <text evidence="4">The sequence shown here is derived from an EMBL/GenBank/DDBJ whole genome shotgun (WGS) entry which is preliminary data.</text>
</comment>
<dbReference type="InterPro" id="IPR048593">
    <property type="entry name" value="AOAH_Saposin_N"/>
</dbReference>
<keyword evidence="1" id="KW-1015">Disulfide bond</keyword>
<dbReference type="OrthoDB" id="14839at2759"/>
<dbReference type="InterPro" id="IPR008139">
    <property type="entry name" value="SaposinB_dom"/>
</dbReference>